<protein>
    <submittedName>
        <fullName evidence="1">Uncharacterized protein</fullName>
    </submittedName>
</protein>
<proteinExistence type="predicted"/>
<dbReference type="Proteomes" id="UP001290462">
    <property type="component" value="Unassembled WGS sequence"/>
</dbReference>
<evidence type="ECO:0000313" key="2">
    <source>
        <dbReference type="Proteomes" id="UP001290462"/>
    </source>
</evidence>
<accession>A0AAW9K2T9</accession>
<comment type="caution">
    <text evidence="1">The sequence shown here is derived from an EMBL/GenBank/DDBJ whole genome shotgun (WGS) entry which is preliminary data.</text>
</comment>
<sequence length="53" mass="5968">MKKIIYKTGTNGMVGETIVPFSVHLEAKGLLLNESSRLKNKIVVYYIHCFLLG</sequence>
<dbReference type="EMBL" id="JAVBVO010000005">
    <property type="protein sequence ID" value="MDZ5760076.1"/>
    <property type="molecule type" value="Genomic_DNA"/>
</dbReference>
<organism evidence="1 2">
    <name type="scientific">Carnobacterium maltaromaticum</name>
    <name type="common">Carnobacterium piscicola</name>
    <dbReference type="NCBI Taxonomy" id="2751"/>
    <lineage>
        <taxon>Bacteria</taxon>
        <taxon>Bacillati</taxon>
        <taxon>Bacillota</taxon>
        <taxon>Bacilli</taxon>
        <taxon>Lactobacillales</taxon>
        <taxon>Carnobacteriaceae</taxon>
        <taxon>Carnobacterium</taxon>
    </lineage>
</organism>
<dbReference type="AlphaFoldDB" id="A0AAW9K2T9"/>
<dbReference type="RefSeq" id="WP_167753318.1">
    <property type="nucleotide sequence ID" value="NZ_NRQD01000008.1"/>
</dbReference>
<evidence type="ECO:0000313" key="1">
    <source>
        <dbReference type="EMBL" id="MDZ5760076.1"/>
    </source>
</evidence>
<gene>
    <name evidence="1" type="ORF">RAK27_15680</name>
</gene>
<reference evidence="1" key="1">
    <citation type="submission" date="2023-08" db="EMBL/GenBank/DDBJ databases">
        <title>Genomic characterization of piscicolin 126 produced by Carnobacterium maltaromaticum CM22 strain isolated from salmon (Salmo salar).</title>
        <authorList>
            <person name="Gonzalez-Gragera E."/>
            <person name="Garcia-Lopez J.D."/>
            <person name="Teso-Perez C."/>
            <person name="Gimenez-Hernandez I."/>
            <person name="Peralta-Sanchez J.M."/>
            <person name="Valdivia E."/>
            <person name="Montalban-Lopez M."/>
            <person name="Martin-Platero A.M."/>
            <person name="Banos A."/>
            <person name="Martinez-Bueno M."/>
        </authorList>
    </citation>
    <scope>NUCLEOTIDE SEQUENCE</scope>
    <source>
        <strain evidence="1">CM22</strain>
    </source>
</reference>
<name>A0AAW9K2T9_CARML</name>